<evidence type="ECO:0000313" key="1">
    <source>
        <dbReference type="EMBL" id="KAF3579245.1"/>
    </source>
</evidence>
<proteinExistence type="predicted"/>
<sequence length="87" mass="9449">MSWGSTWRKIQVNCHSSTGDAGCCCSGVQTHRNGIETEEPENFRGGDPVPVIAASAHRFDFLALETTTLTPTLQIRDSKVMESLGPL</sequence>
<name>A0ABQ7DPN6_BRACR</name>
<dbReference type="Proteomes" id="UP000266723">
    <property type="component" value="Unassembled WGS sequence"/>
</dbReference>
<evidence type="ECO:0000313" key="2">
    <source>
        <dbReference type="Proteomes" id="UP000266723"/>
    </source>
</evidence>
<reference evidence="1 2" key="1">
    <citation type="journal article" date="2020" name="BMC Genomics">
        <title>Intraspecific diversification of the crop wild relative Brassica cretica Lam. using demographic model selection.</title>
        <authorList>
            <person name="Kioukis A."/>
            <person name="Michalopoulou V.A."/>
            <person name="Briers L."/>
            <person name="Pirintsos S."/>
            <person name="Studholme D.J."/>
            <person name="Pavlidis P."/>
            <person name="Sarris P.F."/>
        </authorList>
    </citation>
    <scope>NUCLEOTIDE SEQUENCE [LARGE SCALE GENOMIC DNA]</scope>
    <source>
        <strain evidence="2">cv. PFS-1207/04</strain>
    </source>
</reference>
<protein>
    <submittedName>
        <fullName evidence="1">Uncharacterized protein</fullName>
    </submittedName>
</protein>
<keyword evidence="2" id="KW-1185">Reference proteome</keyword>
<gene>
    <name evidence="1" type="ORF">DY000_02032077</name>
</gene>
<dbReference type="EMBL" id="QGKV02000649">
    <property type="protein sequence ID" value="KAF3579245.1"/>
    <property type="molecule type" value="Genomic_DNA"/>
</dbReference>
<comment type="caution">
    <text evidence="1">The sequence shown here is derived from an EMBL/GenBank/DDBJ whole genome shotgun (WGS) entry which is preliminary data.</text>
</comment>
<organism evidence="1 2">
    <name type="scientific">Brassica cretica</name>
    <name type="common">Mustard</name>
    <dbReference type="NCBI Taxonomy" id="69181"/>
    <lineage>
        <taxon>Eukaryota</taxon>
        <taxon>Viridiplantae</taxon>
        <taxon>Streptophyta</taxon>
        <taxon>Embryophyta</taxon>
        <taxon>Tracheophyta</taxon>
        <taxon>Spermatophyta</taxon>
        <taxon>Magnoliopsida</taxon>
        <taxon>eudicotyledons</taxon>
        <taxon>Gunneridae</taxon>
        <taxon>Pentapetalae</taxon>
        <taxon>rosids</taxon>
        <taxon>malvids</taxon>
        <taxon>Brassicales</taxon>
        <taxon>Brassicaceae</taxon>
        <taxon>Brassiceae</taxon>
        <taxon>Brassica</taxon>
    </lineage>
</organism>
<accession>A0ABQ7DPN6</accession>